<protein>
    <submittedName>
        <fullName evidence="2">Uncharacterized protein</fullName>
    </submittedName>
</protein>
<feature type="compositionally biased region" description="Low complexity" evidence="1">
    <location>
        <begin position="26"/>
        <end position="57"/>
    </location>
</feature>
<feature type="compositionally biased region" description="Gly residues" evidence="1">
    <location>
        <begin position="128"/>
        <end position="139"/>
    </location>
</feature>
<evidence type="ECO:0000313" key="2">
    <source>
        <dbReference type="EMBL" id="MDI1492782.1"/>
    </source>
</evidence>
<evidence type="ECO:0000313" key="3">
    <source>
        <dbReference type="Proteomes" id="UP001161017"/>
    </source>
</evidence>
<gene>
    <name evidence="2" type="ORF">OHK93_004565</name>
</gene>
<keyword evidence="3" id="KW-1185">Reference proteome</keyword>
<dbReference type="AlphaFoldDB" id="A0AA43U1R7"/>
<accession>A0AA43U1R7</accession>
<evidence type="ECO:0000256" key="1">
    <source>
        <dbReference type="SAM" id="MobiDB-lite"/>
    </source>
</evidence>
<feature type="region of interest" description="Disordered" evidence="1">
    <location>
        <begin position="115"/>
        <end position="139"/>
    </location>
</feature>
<proteinExistence type="predicted"/>
<dbReference type="EMBL" id="JAPUFD010000021">
    <property type="protein sequence ID" value="MDI1492782.1"/>
    <property type="molecule type" value="Genomic_DNA"/>
</dbReference>
<feature type="compositionally biased region" description="Low complexity" evidence="1">
    <location>
        <begin position="115"/>
        <end position="127"/>
    </location>
</feature>
<sequence length="139" mass="14650">MPHSPTESTSTGSPKSSRDNGRHPKSWPSTTSPKSVSSTSSLSSTTTQSEKTTLSDTPDTDDAVALLNQPHEKKAGQEAAIPTQTRKKRDSTEKKGNKRHCIDFDWSYRNVRASSSAASGRKAVSGSALGGGRGGCGLM</sequence>
<organism evidence="2 3">
    <name type="scientific">Ramalina farinacea</name>
    <dbReference type="NCBI Taxonomy" id="258253"/>
    <lineage>
        <taxon>Eukaryota</taxon>
        <taxon>Fungi</taxon>
        <taxon>Dikarya</taxon>
        <taxon>Ascomycota</taxon>
        <taxon>Pezizomycotina</taxon>
        <taxon>Lecanoromycetes</taxon>
        <taxon>OSLEUM clade</taxon>
        <taxon>Lecanoromycetidae</taxon>
        <taxon>Lecanorales</taxon>
        <taxon>Lecanorineae</taxon>
        <taxon>Ramalinaceae</taxon>
        <taxon>Ramalina</taxon>
    </lineage>
</organism>
<name>A0AA43U1R7_9LECA</name>
<feature type="region of interest" description="Disordered" evidence="1">
    <location>
        <begin position="1"/>
        <end position="98"/>
    </location>
</feature>
<reference evidence="2" key="1">
    <citation type="journal article" date="2023" name="Genome Biol. Evol.">
        <title>First Whole Genome Sequence and Flow Cytometry Genome Size Data for the Lichen-Forming Fungus Ramalina farinacea (Ascomycota).</title>
        <authorList>
            <person name="Llewellyn T."/>
            <person name="Mian S."/>
            <person name="Hill R."/>
            <person name="Leitch I.J."/>
            <person name="Gaya E."/>
        </authorList>
    </citation>
    <scope>NUCLEOTIDE SEQUENCE</scope>
    <source>
        <strain evidence="2">LIQ254RAFAR</strain>
    </source>
</reference>
<comment type="caution">
    <text evidence="2">The sequence shown here is derived from an EMBL/GenBank/DDBJ whole genome shotgun (WGS) entry which is preliminary data.</text>
</comment>
<feature type="compositionally biased region" description="Polar residues" evidence="1">
    <location>
        <begin position="1"/>
        <end position="15"/>
    </location>
</feature>
<dbReference type="Proteomes" id="UP001161017">
    <property type="component" value="Unassembled WGS sequence"/>
</dbReference>